<dbReference type="Proteomes" id="UP000559027">
    <property type="component" value="Unassembled WGS sequence"/>
</dbReference>
<dbReference type="Pfam" id="PF08593">
    <property type="entry name" value="Mug135_C"/>
    <property type="match status" value="1"/>
</dbReference>
<dbReference type="EMBL" id="JAACJO010000010">
    <property type="protein sequence ID" value="KAF5353393.1"/>
    <property type="molecule type" value="Genomic_DNA"/>
</dbReference>
<evidence type="ECO:0000313" key="3">
    <source>
        <dbReference type="EMBL" id="KAF5353393.1"/>
    </source>
</evidence>
<feature type="domain" description="Mug135-like C-terminal" evidence="2">
    <location>
        <begin position="202"/>
        <end position="279"/>
    </location>
</feature>
<keyword evidence="4" id="KW-1185">Reference proteome</keyword>
<sequence length="284" mass="31688">MLYKNPACLYEPLKQSKYKNLRVGWSLVTMVLTPLPVLSTTTANYVSLPPHPTNDPPEPIDIAKCHKFIRNLEKEFNNMRAPEADLGEALVYEAKLTAAAIGGQAPNVTQAIVQQVMNAINQNMRGFEERIGERIIESERRTGERIGRLEGRVGGIEERIGERISRVERRITVIEGKVNEIQGDIRSLKDSMFQTERTAAALYNKAQGDGPEVRLKVVRFPDGGDPTAPPHNLPPLISLETIRGLNDRDKQSYVANYYPDAPRPPVLERDKLIAQAIGAPPYSL</sequence>
<dbReference type="AlphaFoldDB" id="A0A8H5D619"/>
<evidence type="ECO:0000313" key="4">
    <source>
        <dbReference type="Proteomes" id="UP000559027"/>
    </source>
</evidence>
<dbReference type="InterPro" id="IPR013902">
    <property type="entry name" value="Mug135-like_C"/>
</dbReference>
<organism evidence="3 4">
    <name type="scientific">Leucocoprinus leucothites</name>
    <dbReference type="NCBI Taxonomy" id="201217"/>
    <lineage>
        <taxon>Eukaryota</taxon>
        <taxon>Fungi</taxon>
        <taxon>Dikarya</taxon>
        <taxon>Basidiomycota</taxon>
        <taxon>Agaricomycotina</taxon>
        <taxon>Agaricomycetes</taxon>
        <taxon>Agaricomycetidae</taxon>
        <taxon>Agaricales</taxon>
        <taxon>Agaricineae</taxon>
        <taxon>Agaricaceae</taxon>
        <taxon>Leucocoprinus</taxon>
    </lineage>
</organism>
<reference evidence="3 4" key="1">
    <citation type="journal article" date="2020" name="ISME J.">
        <title>Uncovering the hidden diversity of litter-decomposition mechanisms in mushroom-forming fungi.</title>
        <authorList>
            <person name="Floudas D."/>
            <person name="Bentzer J."/>
            <person name="Ahren D."/>
            <person name="Johansson T."/>
            <person name="Persson P."/>
            <person name="Tunlid A."/>
        </authorList>
    </citation>
    <scope>NUCLEOTIDE SEQUENCE [LARGE SCALE GENOMIC DNA]</scope>
    <source>
        <strain evidence="3 4">CBS 146.42</strain>
    </source>
</reference>
<proteinExistence type="inferred from homology"/>
<protein>
    <recommendedName>
        <fullName evidence="2">Mug135-like C-terminal domain-containing protein</fullName>
    </recommendedName>
</protein>
<comment type="caution">
    <text evidence="3">The sequence shown here is derived from an EMBL/GenBank/DDBJ whole genome shotgun (WGS) entry which is preliminary data.</text>
</comment>
<name>A0A8H5D619_9AGAR</name>
<dbReference type="OrthoDB" id="3230244at2759"/>
<comment type="similarity">
    <text evidence="1">Belongs to the UPF0612 family.</text>
</comment>
<gene>
    <name evidence="3" type="ORF">D9756_008064</name>
</gene>
<evidence type="ECO:0000259" key="2">
    <source>
        <dbReference type="Pfam" id="PF08593"/>
    </source>
</evidence>
<accession>A0A8H5D619</accession>
<evidence type="ECO:0000256" key="1">
    <source>
        <dbReference type="ARBA" id="ARBA00005788"/>
    </source>
</evidence>